<dbReference type="EC" id="5.3.3.17" evidence="1"/>
<sequence length="279" mass="31176">MQEKHTNSGNQLAIFLPTTELAPEKMQSIANDMQFSESLFLTEVRGKVSVRIFTPEEEIPFAGHPLIGAGFFMHQILGRQPPFTIETEAGFVILNYRRDTSTYWLEQQQPSFGEKLMKTDMANVLQLKESDFHTSLPVQEVSTGLPVIVCPLQSLAAVQKVKLQLDHYNELISRGNAKGICVFSTETINPQNDLHVRDFAPFYGISEDPATGSSNGSIASYLLHHNALNLTTFLLKSEQGYQINRPSLLYLDGKKTDNRFTVHVGGQVSFIAKGEWSLV</sequence>
<dbReference type="Pfam" id="PF02567">
    <property type="entry name" value="PhzC-PhzF"/>
    <property type="match status" value="1"/>
</dbReference>
<dbReference type="RefSeq" id="WP_204464281.1">
    <property type="nucleotide sequence ID" value="NZ_JAFBCV010000001.1"/>
</dbReference>
<dbReference type="PANTHER" id="PTHR13774">
    <property type="entry name" value="PHENAZINE BIOSYNTHESIS PROTEIN"/>
    <property type="match status" value="1"/>
</dbReference>
<proteinExistence type="predicted"/>
<dbReference type="NCBIfam" id="TIGR00654">
    <property type="entry name" value="PhzF_family"/>
    <property type="match status" value="1"/>
</dbReference>
<keyword evidence="1" id="KW-0413">Isomerase</keyword>
<dbReference type="SUPFAM" id="SSF54506">
    <property type="entry name" value="Diaminopimelate epimerase-like"/>
    <property type="match status" value="1"/>
</dbReference>
<dbReference type="PANTHER" id="PTHR13774:SF32">
    <property type="entry name" value="ANTISENSE-ENHANCING SEQUENCE 1"/>
    <property type="match status" value="1"/>
</dbReference>
<protein>
    <submittedName>
        <fullName evidence="1">Trans-2,3-dihydro-3-hydroxyanthranilate isomerase</fullName>
        <ecNumber evidence="1">5.3.3.17</ecNumber>
    </submittedName>
</protein>
<comment type="caution">
    <text evidence="1">The sequence shown here is derived from an EMBL/GenBank/DDBJ whole genome shotgun (WGS) entry which is preliminary data.</text>
</comment>
<dbReference type="EMBL" id="JAFBCV010000001">
    <property type="protein sequence ID" value="MBM7837362.1"/>
    <property type="molecule type" value="Genomic_DNA"/>
</dbReference>
<dbReference type="PIRSF" id="PIRSF016184">
    <property type="entry name" value="PhzC_PhzF"/>
    <property type="match status" value="1"/>
</dbReference>
<reference evidence="1" key="1">
    <citation type="submission" date="2021-01" db="EMBL/GenBank/DDBJ databases">
        <title>Genomic Encyclopedia of Type Strains, Phase IV (KMG-IV): sequencing the most valuable type-strain genomes for metagenomic binning, comparative biology and taxonomic classification.</title>
        <authorList>
            <person name="Goeker M."/>
        </authorList>
    </citation>
    <scope>NUCLEOTIDE SEQUENCE</scope>
    <source>
        <strain evidence="1">DSM 21943</strain>
    </source>
</reference>
<dbReference type="GO" id="GO:0102943">
    <property type="term" value="F:trans-2,3-dihydro-3-hydroxy-anthranilate isomerase activity"/>
    <property type="evidence" value="ECO:0007669"/>
    <property type="project" value="UniProtKB-EC"/>
</dbReference>
<dbReference type="Proteomes" id="UP001179280">
    <property type="component" value="Unassembled WGS sequence"/>
</dbReference>
<evidence type="ECO:0000313" key="1">
    <source>
        <dbReference type="EMBL" id="MBM7837362.1"/>
    </source>
</evidence>
<dbReference type="InterPro" id="IPR003719">
    <property type="entry name" value="Phenazine_PhzF-like"/>
</dbReference>
<dbReference type="Gene3D" id="3.10.310.10">
    <property type="entry name" value="Diaminopimelate Epimerase, Chain A, domain 1"/>
    <property type="match status" value="2"/>
</dbReference>
<evidence type="ECO:0000313" key="2">
    <source>
        <dbReference type="Proteomes" id="UP001179280"/>
    </source>
</evidence>
<accession>A0ABS2SPB7</accession>
<keyword evidence="2" id="KW-1185">Reference proteome</keyword>
<organism evidence="1 2">
    <name type="scientific">Shouchella xiaoxiensis</name>
    <dbReference type="NCBI Taxonomy" id="766895"/>
    <lineage>
        <taxon>Bacteria</taxon>
        <taxon>Bacillati</taxon>
        <taxon>Bacillota</taxon>
        <taxon>Bacilli</taxon>
        <taxon>Bacillales</taxon>
        <taxon>Bacillaceae</taxon>
        <taxon>Shouchella</taxon>
    </lineage>
</organism>
<name>A0ABS2SPB7_9BACI</name>
<gene>
    <name evidence="1" type="ORF">JOC54_000593</name>
</gene>